<feature type="domain" description="Photosynthesis system II assembly factor Ycf48/Hcf136-like" evidence="4">
    <location>
        <begin position="74"/>
        <end position="136"/>
    </location>
</feature>
<evidence type="ECO:0000256" key="1">
    <source>
        <dbReference type="ARBA" id="ARBA00022531"/>
    </source>
</evidence>
<dbReference type="OrthoDB" id="9767885at2"/>
<feature type="signal peptide" evidence="3">
    <location>
        <begin position="1"/>
        <end position="26"/>
    </location>
</feature>
<feature type="domain" description="Photosynthesis system II assembly factor Ycf48/Hcf136-like" evidence="4">
    <location>
        <begin position="171"/>
        <end position="251"/>
    </location>
</feature>
<reference evidence="5 6" key="1">
    <citation type="submission" date="2019-02" db="EMBL/GenBank/DDBJ databases">
        <title>Draft Genome Sequences of Six Type Strains of the Genus Massilia.</title>
        <authorList>
            <person name="Miess H."/>
            <person name="Frediansyhah A."/>
            <person name="Gross H."/>
        </authorList>
    </citation>
    <scope>NUCLEOTIDE SEQUENCE [LARGE SCALE GENOMIC DNA]</scope>
    <source>
        <strain evidence="5 6">DSM 17473</strain>
    </source>
</reference>
<keyword evidence="1" id="KW-0602">Photosynthesis</keyword>
<dbReference type="Gene3D" id="2.130.10.10">
    <property type="entry name" value="YVTN repeat-like/Quinoprotein amine dehydrogenase"/>
    <property type="match status" value="2"/>
</dbReference>
<dbReference type="EMBL" id="CP035913">
    <property type="protein sequence ID" value="QBE66761.1"/>
    <property type="molecule type" value="Genomic_DNA"/>
</dbReference>
<dbReference type="PANTHER" id="PTHR47199">
    <property type="entry name" value="PHOTOSYSTEM II STABILITY/ASSEMBLY FACTOR HCF136, CHLOROPLASTIC"/>
    <property type="match status" value="1"/>
</dbReference>
<dbReference type="PANTHER" id="PTHR47199:SF2">
    <property type="entry name" value="PHOTOSYSTEM II STABILITY_ASSEMBLY FACTOR HCF136, CHLOROPLASTIC"/>
    <property type="match status" value="1"/>
</dbReference>
<keyword evidence="3" id="KW-0732">Signal</keyword>
<dbReference type="InterPro" id="IPR015943">
    <property type="entry name" value="WD40/YVTN_repeat-like_dom_sf"/>
</dbReference>
<protein>
    <recommendedName>
        <fullName evidence="4">Photosynthesis system II assembly factor Ycf48/Hcf136-like domain-containing protein</fullName>
    </recommendedName>
</protein>
<dbReference type="AlphaFoldDB" id="A0A4P6L549"/>
<dbReference type="GO" id="GO:0009523">
    <property type="term" value="C:photosystem II"/>
    <property type="evidence" value="ECO:0007669"/>
    <property type="project" value="UniProtKB-KW"/>
</dbReference>
<evidence type="ECO:0000313" key="6">
    <source>
        <dbReference type="Proteomes" id="UP000290637"/>
    </source>
</evidence>
<dbReference type="InterPro" id="IPR028203">
    <property type="entry name" value="PSII_CF48-like_dom"/>
</dbReference>
<sequence>MGRLTSRWLGAGAAVAACLASGVACGVASSAASTGVSTVNSAARVADVLDRPAAQDRQPASRVMLGLDRHGKRTLAVGERGLVLVSDDDGKAWRQARVPVSVTLTAVRFVTPDLAWAIGHGGVVLHTEDGGATWRRQLDGRGIIRLLESAARGNEALAATARQFAADGPDKPLLDLHFYDAKRGIVAGAYGLVLRTEDGGATWQVLNGATDNPDGLHVYAIAVRGEETWLAGEQGYIARSLDGGRAFTRVQAPYRGTWFTARALPDGGLLFAGLRGNAWRWNGQGFEQLAGYAPVSLAASATAPGGVLLADQAGHLYRAGTGQQPARMVRLTTPPSPIAAMVATAGGDVLVAGVRGVSRISATVLEGGAP</sequence>
<proteinExistence type="predicted"/>
<dbReference type="GO" id="GO:0015979">
    <property type="term" value="P:photosynthesis"/>
    <property type="evidence" value="ECO:0007669"/>
    <property type="project" value="UniProtKB-KW"/>
</dbReference>
<keyword evidence="6" id="KW-1185">Reference proteome</keyword>
<dbReference type="SUPFAM" id="SSF110296">
    <property type="entry name" value="Oligoxyloglucan reducing end-specific cellobiohydrolase"/>
    <property type="match status" value="1"/>
</dbReference>
<evidence type="ECO:0000256" key="3">
    <source>
        <dbReference type="SAM" id="SignalP"/>
    </source>
</evidence>
<dbReference type="Pfam" id="PF14870">
    <property type="entry name" value="PSII_BNR"/>
    <property type="match status" value="2"/>
</dbReference>
<evidence type="ECO:0000256" key="2">
    <source>
        <dbReference type="ARBA" id="ARBA00023276"/>
    </source>
</evidence>
<keyword evidence="2" id="KW-0604">Photosystem II</keyword>
<evidence type="ECO:0000259" key="4">
    <source>
        <dbReference type="Pfam" id="PF14870"/>
    </source>
</evidence>
<feature type="chain" id="PRO_5020393331" description="Photosynthesis system II assembly factor Ycf48/Hcf136-like domain-containing protein" evidence="3">
    <location>
        <begin position="27"/>
        <end position="370"/>
    </location>
</feature>
<dbReference type="Proteomes" id="UP000290637">
    <property type="component" value="Chromosome"/>
</dbReference>
<name>A0A4P6L549_9BURK</name>
<gene>
    <name evidence="5" type="ORF">EWM63_30480</name>
</gene>
<dbReference type="PROSITE" id="PS51257">
    <property type="entry name" value="PROKAR_LIPOPROTEIN"/>
    <property type="match status" value="1"/>
</dbReference>
<dbReference type="KEGG" id="plue:EWM63_30480"/>
<organism evidence="5 6">
    <name type="scientific">Pseudoduganella lutea</name>
    <dbReference type="NCBI Taxonomy" id="321985"/>
    <lineage>
        <taxon>Bacteria</taxon>
        <taxon>Pseudomonadati</taxon>
        <taxon>Pseudomonadota</taxon>
        <taxon>Betaproteobacteria</taxon>
        <taxon>Burkholderiales</taxon>
        <taxon>Oxalobacteraceae</taxon>
        <taxon>Telluria group</taxon>
        <taxon>Pseudoduganella</taxon>
    </lineage>
</organism>
<evidence type="ECO:0000313" key="5">
    <source>
        <dbReference type="EMBL" id="QBE66761.1"/>
    </source>
</evidence>
<accession>A0A4P6L549</accession>